<name>A0A2P4PBR5_RHIID</name>
<dbReference type="EMBL" id="AUPC02000286">
    <property type="protein sequence ID" value="POG62836.1"/>
    <property type="molecule type" value="Genomic_DNA"/>
</dbReference>
<proteinExistence type="predicted"/>
<gene>
    <name evidence="1" type="ORF">GLOIN_2v1691649</name>
</gene>
<dbReference type="AlphaFoldDB" id="A0A2P4PBR5"/>
<dbReference type="Gene3D" id="3.80.10.10">
    <property type="entry name" value="Ribonuclease Inhibitor"/>
    <property type="match status" value="1"/>
</dbReference>
<reference evidence="1 2" key="1">
    <citation type="journal article" date="2013" name="Proc. Natl. Acad. Sci. U.S.A.">
        <title>Genome of an arbuscular mycorrhizal fungus provides insight into the oldest plant symbiosis.</title>
        <authorList>
            <person name="Tisserant E."/>
            <person name="Malbreil M."/>
            <person name="Kuo A."/>
            <person name="Kohler A."/>
            <person name="Symeonidi A."/>
            <person name="Balestrini R."/>
            <person name="Charron P."/>
            <person name="Duensing N."/>
            <person name="Frei Dit Frey N."/>
            <person name="Gianinazzi-Pearson V."/>
            <person name="Gilbert L.B."/>
            <person name="Handa Y."/>
            <person name="Herr J.R."/>
            <person name="Hijri M."/>
            <person name="Koul R."/>
            <person name="Kawaguchi M."/>
            <person name="Krajinski F."/>
            <person name="Lammers P.J."/>
            <person name="Masclaux F.G."/>
            <person name="Murat C."/>
            <person name="Morin E."/>
            <person name="Ndikumana S."/>
            <person name="Pagni M."/>
            <person name="Petitpierre D."/>
            <person name="Requena N."/>
            <person name="Rosikiewicz P."/>
            <person name="Riley R."/>
            <person name="Saito K."/>
            <person name="San Clemente H."/>
            <person name="Shapiro H."/>
            <person name="van Tuinen D."/>
            <person name="Becard G."/>
            <person name="Bonfante P."/>
            <person name="Paszkowski U."/>
            <person name="Shachar-Hill Y.Y."/>
            <person name="Tuskan G.A."/>
            <person name="Young P.W."/>
            <person name="Sanders I.R."/>
            <person name="Henrissat B."/>
            <person name="Rensing S.A."/>
            <person name="Grigoriev I.V."/>
            <person name="Corradi N."/>
            <person name="Roux C."/>
            <person name="Martin F."/>
        </authorList>
    </citation>
    <scope>NUCLEOTIDE SEQUENCE [LARGE SCALE GENOMIC DNA]</scope>
    <source>
        <strain evidence="1 2">DAOM 197198</strain>
    </source>
</reference>
<organism evidence="1 2">
    <name type="scientific">Rhizophagus irregularis (strain DAOM 181602 / DAOM 197198 / MUCL 43194)</name>
    <name type="common">Arbuscular mycorrhizal fungus</name>
    <name type="synonym">Glomus intraradices</name>
    <dbReference type="NCBI Taxonomy" id="747089"/>
    <lineage>
        <taxon>Eukaryota</taxon>
        <taxon>Fungi</taxon>
        <taxon>Fungi incertae sedis</taxon>
        <taxon>Mucoromycota</taxon>
        <taxon>Glomeromycotina</taxon>
        <taxon>Glomeromycetes</taxon>
        <taxon>Glomerales</taxon>
        <taxon>Glomeraceae</taxon>
        <taxon>Rhizophagus</taxon>
    </lineage>
</organism>
<dbReference type="InterPro" id="IPR032675">
    <property type="entry name" value="LRR_dom_sf"/>
</dbReference>
<evidence type="ECO:0000313" key="2">
    <source>
        <dbReference type="Proteomes" id="UP000018888"/>
    </source>
</evidence>
<dbReference type="Proteomes" id="UP000018888">
    <property type="component" value="Unassembled WGS sequence"/>
</dbReference>
<evidence type="ECO:0000313" key="1">
    <source>
        <dbReference type="EMBL" id="POG62836.1"/>
    </source>
</evidence>
<reference evidence="1 2" key="2">
    <citation type="journal article" date="2018" name="New Phytol.">
        <title>High intraspecific genome diversity in the model arbuscular mycorrhizal symbiont Rhizophagus irregularis.</title>
        <authorList>
            <person name="Chen E.C.H."/>
            <person name="Morin E."/>
            <person name="Beaudet D."/>
            <person name="Noel J."/>
            <person name="Yildirir G."/>
            <person name="Ndikumana S."/>
            <person name="Charron P."/>
            <person name="St-Onge C."/>
            <person name="Giorgi J."/>
            <person name="Kruger M."/>
            <person name="Marton T."/>
            <person name="Ropars J."/>
            <person name="Grigoriev I.V."/>
            <person name="Hainaut M."/>
            <person name="Henrissat B."/>
            <person name="Roux C."/>
            <person name="Martin F."/>
            <person name="Corradi N."/>
        </authorList>
    </citation>
    <scope>NUCLEOTIDE SEQUENCE [LARGE SCALE GENOMIC DNA]</scope>
    <source>
        <strain evidence="1 2">DAOM 197198</strain>
    </source>
</reference>
<protein>
    <submittedName>
        <fullName evidence="1">Uncharacterized protein</fullName>
    </submittedName>
</protein>
<sequence length="158" mass="18129">MLIEKTEGNLSYVYIDMSNKDAESTGMVIKAIADNCPKIEYLSTYLGPKDLIYVKPLLLHCSKLSRLRLKNLYENNIIGDELLDILTSSSPLSLNNIKLSGGWKYSINSIERFFESYRGRKLLEFGIKDNIHEDNFTIEHIKIIRKYINEGVIGHTNL</sequence>
<comment type="caution">
    <text evidence="1">The sequence shown here is derived from an EMBL/GenBank/DDBJ whole genome shotgun (WGS) entry which is preliminary data.</text>
</comment>
<accession>A0A2P4PBR5</accession>
<keyword evidence="2" id="KW-1185">Reference proteome</keyword>